<name>A0A4D6KGI0_9EURY</name>
<keyword evidence="5 7" id="KW-0472">Membrane</keyword>
<feature type="transmembrane region" description="Helical" evidence="7">
    <location>
        <begin position="140"/>
        <end position="160"/>
    </location>
</feature>
<proteinExistence type="predicted"/>
<feature type="region of interest" description="Disordered" evidence="6">
    <location>
        <begin position="1"/>
        <end position="22"/>
    </location>
</feature>
<sequence length="177" mass="19135">MSGDEQPSPAQSSSDPVESGSSVSLGERYSRVVDQFVHGVELAAATVFALLFAVGVFDLILEILDTVRSGRITDPLVVIRFIDTGLLLLIIVEVYQTVLAYVEQNDTRRVVRLVIYTGVIAMVRKAIIFRTGEYATLEDAVLAAGSYAIIILALVALLLVERVYGNDSLQLSDGESA</sequence>
<dbReference type="AlphaFoldDB" id="A0A4D6KGI0"/>
<dbReference type="GeneID" id="42180229"/>
<reference evidence="8 9" key="2">
    <citation type="submission" date="2019-04" db="EMBL/GenBank/DDBJ databases">
        <authorList>
            <person name="Yang S."/>
            <person name="Wei W."/>
        </authorList>
    </citation>
    <scope>NUCLEOTIDE SEQUENCE [LARGE SCALE GENOMIC DNA]</scope>
    <source>
        <strain evidence="9">ZP60</strain>
    </source>
</reference>
<evidence type="ECO:0000313" key="9">
    <source>
        <dbReference type="Proteomes" id="UP000297053"/>
    </source>
</evidence>
<keyword evidence="3 7" id="KW-0812">Transmembrane</keyword>
<evidence type="ECO:0000256" key="6">
    <source>
        <dbReference type="SAM" id="MobiDB-lite"/>
    </source>
</evidence>
<organism evidence="8 9">
    <name type="scientific">Halomicrobium mukohataei</name>
    <dbReference type="NCBI Taxonomy" id="57705"/>
    <lineage>
        <taxon>Archaea</taxon>
        <taxon>Methanobacteriati</taxon>
        <taxon>Methanobacteriota</taxon>
        <taxon>Stenosarchaea group</taxon>
        <taxon>Halobacteria</taxon>
        <taxon>Halobacteriales</taxon>
        <taxon>Haloarculaceae</taxon>
        <taxon>Halomicrobium</taxon>
    </lineage>
</organism>
<dbReference type="OMA" id="RKAIIFR"/>
<comment type="subcellular location">
    <subcellularLocation>
        <location evidence="1">Cell membrane</location>
        <topology evidence="1">Multi-pass membrane protein</topology>
    </subcellularLocation>
</comment>
<dbReference type="InterPro" id="IPR020948">
    <property type="entry name" value="P_starv_induced_PsiE-like"/>
</dbReference>
<evidence type="ECO:0000256" key="7">
    <source>
        <dbReference type="SAM" id="Phobius"/>
    </source>
</evidence>
<dbReference type="Proteomes" id="UP000297053">
    <property type="component" value="Chromosome"/>
</dbReference>
<reference evidence="8 9" key="1">
    <citation type="submission" date="2019-04" db="EMBL/GenBank/DDBJ databases">
        <title>Complete genome sequence of Arthrobacter sp. ZXY-2 associated with effective atrazine degradation and salt adaptation.</title>
        <authorList>
            <person name="Zhao X."/>
        </authorList>
    </citation>
    <scope>NUCLEOTIDE SEQUENCE [LARGE SCALE GENOMIC DNA]</scope>
    <source>
        <strain evidence="9">ZP60</strain>
    </source>
</reference>
<feature type="transmembrane region" description="Helical" evidence="7">
    <location>
        <begin position="42"/>
        <end position="64"/>
    </location>
</feature>
<evidence type="ECO:0000256" key="5">
    <source>
        <dbReference type="ARBA" id="ARBA00023136"/>
    </source>
</evidence>
<keyword evidence="2" id="KW-1003">Cell membrane</keyword>
<feature type="transmembrane region" description="Helical" evidence="7">
    <location>
        <begin position="110"/>
        <end position="128"/>
    </location>
</feature>
<gene>
    <name evidence="8" type="ORF">E5139_14775</name>
</gene>
<evidence type="ECO:0000313" key="8">
    <source>
        <dbReference type="EMBL" id="QCD66847.1"/>
    </source>
</evidence>
<dbReference type="EMBL" id="CP039375">
    <property type="protein sequence ID" value="QCD66847.1"/>
    <property type="molecule type" value="Genomic_DNA"/>
</dbReference>
<dbReference type="GO" id="GO:0005886">
    <property type="term" value="C:plasma membrane"/>
    <property type="evidence" value="ECO:0007669"/>
    <property type="project" value="UniProtKB-SubCell"/>
</dbReference>
<evidence type="ECO:0000256" key="2">
    <source>
        <dbReference type="ARBA" id="ARBA00022475"/>
    </source>
</evidence>
<dbReference type="Pfam" id="PF06146">
    <property type="entry name" value="PsiE"/>
    <property type="match status" value="1"/>
</dbReference>
<evidence type="ECO:0000256" key="1">
    <source>
        <dbReference type="ARBA" id="ARBA00004651"/>
    </source>
</evidence>
<keyword evidence="4 7" id="KW-1133">Transmembrane helix</keyword>
<protein>
    <recommendedName>
        <fullName evidence="10">Phosphate-starvation-inducible PsiE family protein</fullName>
    </recommendedName>
</protein>
<dbReference type="KEGG" id="halz:E5139_14775"/>
<evidence type="ECO:0000256" key="4">
    <source>
        <dbReference type="ARBA" id="ARBA00022989"/>
    </source>
</evidence>
<dbReference type="RefSeq" id="WP_015763282.1">
    <property type="nucleotide sequence ID" value="NZ_CP039375.1"/>
</dbReference>
<feature type="compositionally biased region" description="Low complexity" evidence="6">
    <location>
        <begin position="12"/>
        <end position="22"/>
    </location>
</feature>
<feature type="transmembrane region" description="Helical" evidence="7">
    <location>
        <begin position="76"/>
        <end position="98"/>
    </location>
</feature>
<evidence type="ECO:0000256" key="3">
    <source>
        <dbReference type="ARBA" id="ARBA00022692"/>
    </source>
</evidence>
<evidence type="ECO:0008006" key="10">
    <source>
        <dbReference type="Google" id="ProtNLM"/>
    </source>
</evidence>
<accession>A0A4D6KGI0</accession>